<dbReference type="EMBL" id="CAWUHC010000188">
    <property type="protein sequence ID" value="CAK7237493.1"/>
    <property type="molecule type" value="Genomic_DNA"/>
</dbReference>
<comment type="caution">
    <text evidence="2">The sequence shown here is derived from an EMBL/GenBank/DDBJ whole genome shotgun (WGS) entry which is preliminary data.</text>
</comment>
<protein>
    <submittedName>
        <fullName evidence="2">Uncharacterized protein</fullName>
    </submittedName>
</protein>
<reference evidence="2 3" key="1">
    <citation type="submission" date="2024-01" db="EMBL/GenBank/DDBJ databases">
        <authorList>
            <person name="Allen C."/>
            <person name="Tagirdzhanova G."/>
        </authorList>
    </citation>
    <scope>NUCLEOTIDE SEQUENCE [LARGE SCALE GENOMIC DNA]</scope>
</reference>
<organism evidence="2 3">
    <name type="scientific">Sporothrix bragantina</name>
    <dbReference type="NCBI Taxonomy" id="671064"/>
    <lineage>
        <taxon>Eukaryota</taxon>
        <taxon>Fungi</taxon>
        <taxon>Dikarya</taxon>
        <taxon>Ascomycota</taxon>
        <taxon>Pezizomycotina</taxon>
        <taxon>Sordariomycetes</taxon>
        <taxon>Sordariomycetidae</taxon>
        <taxon>Ophiostomatales</taxon>
        <taxon>Ophiostomataceae</taxon>
        <taxon>Sporothrix</taxon>
    </lineage>
</organism>
<evidence type="ECO:0000256" key="1">
    <source>
        <dbReference type="SAM" id="MobiDB-lite"/>
    </source>
</evidence>
<feature type="region of interest" description="Disordered" evidence="1">
    <location>
        <begin position="1"/>
        <end position="34"/>
    </location>
</feature>
<proteinExistence type="predicted"/>
<evidence type="ECO:0000313" key="3">
    <source>
        <dbReference type="Proteomes" id="UP001642406"/>
    </source>
</evidence>
<accession>A0ABP0CZC9</accession>
<evidence type="ECO:0000313" key="2">
    <source>
        <dbReference type="EMBL" id="CAK7237493.1"/>
    </source>
</evidence>
<name>A0ABP0CZC9_9PEZI</name>
<gene>
    <name evidence="2" type="ORF">SBRCBS47491_009995</name>
</gene>
<sequence length="109" mass="11225">MVGSGRCLRRTSAAGHERAPGDEDGAPGIDNDCAGAAPLETAACDAAEEALPADKVDEFAGVDETPISSDAVPYTSVVEFAYGAREVTDTARQRMPVVRGTSLNSTDPV</sequence>
<keyword evidence="3" id="KW-1185">Reference proteome</keyword>
<dbReference type="Proteomes" id="UP001642406">
    <property type="component" value="Unassembled WGS sequence"/>
</dbReference>